<dbReference type="Pfam" id="PF23559">
    <property type="entry name" value="WHD_DRP"/>
    <property type="match status" value="1"/>
</dbReference>
<reference evidence="2 3" key="1">
    <citation type="submission" date="2016-09" db="EMBL/GenBank/DDBJ databases">
        <title>The draft genome of Dichanthelium oligosanthes: A C3 panicoid grass species.</title>
        <authorList>
            <person name="Studer A.J."/>
            <person name="Schnable J.C."/>
            <person name="Brutnell T.P."/>
        </authorList>
    </citation>
    <scope>NUCLEOTIDE SEQUENCE [LARGE SCALE GENOMIC DNA]</scope>
    <source>
        <strain evidence="3">cv. Kellogg 1175</strain>
        <tissue evidence="2">Leaf</tissue>
    </source>
</reference>
<dbReference type="SUPFAM" id="SSF52540">
    <property type="entry name" value="P-loop containing nucleoside triphosphate hydrolases"/>
    <property type="match status" value="1"/>
</dbReference>
<dbReference type="Gene3D" id="1.10.10.10">
    <property type="entry name" value="Winged helix-like DNA-binding domain superfamily/Winged helix DNA-binding domain"/>
    <property type="match status" value="1"/>
</dbReference>
<dbReference type="AlphaFoldDB" id="A0A1E5VE79"/>
<dbReference type="Proteomes" id="UP000095767">
    <property type="component" value="Unassembled WGS sequence"/>
</dbReference>
<comment type="caution">
    <text evidence="2">The sequence shown here is derived from an EMBL/GenBank/DDBJ whole genome shotgun (WGS) entry which is preliminary data.</text>
</comment>
<name>A0A1E5VE79_9POAL</name>
<evidence type="ECO:0000313" key="2">
    <source>
        <dbReference type="EMBL" id="OEL23355.1"/>
    </source>
</evidence>
<dbReference type="InterPro" id="IPR058922">
    <property type="entry name" value="WHD_DRP"/>
</dbReference>
<feature type="domain" description="Disease resistance protein winged helix" evidence="1">
    <location>
        <begin position="66"/>
        <end position="131"/>
    </location>
</feature>
<evidence type="ECO:0000259" key="1">
    <source>
        <dbReference type="Pfam" id="PF23559"/>
    </source>
</evidence>
<feature type="non-terminal residue" evidence="2">
    <location>
        <position position="1"/>
    </location>
</feature>
<gene>
    <name evidence="2" type="ORF">BAE44_0015625</name>
</gene>
<sequence length="181" mass="20843">LKGSRLATKTLGRLLGMSLDPAHWNNILKSELWELRQEETDILPALRLSYMYLPLHLKRCFAFCAVYPKDHRFNKITSAEFWVAEGFVVPEGNNLSLQHIGCQYFKNLVNWNFFQIFRGSYVIHDLMHDMAQLVSKDECFIIKNTSDFLKVPQNVRHLSICPNSDVNCFDLLSLCTGSCAP</sequence>
<dbReference type="InterPro" id="IPR044974">
    <property type="entry name" value="Disease_R_plants"/>
</dbReference>
<proteinExistence type="predicted"/>
<protein>
    <submittedName>
        <fullName evidence="2">Putative disease resistance RPP13-like protein 1</fullName>
    </submittedName>
</protein>
<accession>A0A1E5VE79</accession>
<evidence type="ECO:0000313" key="3">
    <source>
        <dbReference type="Proteomes" id="UP000095767"/>
    </source>
</evidence>
<dbReference type="PANTHER" id="PTHR23155">
    <property type="entry name" value="DISEASE RESISTANCE PROTEIN RP"/>
    <property type="match status" value="1"/>
</dbReference>
<dbReference type="InterPro" id="IPR027417">
    <property type="entry name" value="P-loop_NTPase"/>
</dbReference>
<dbReference type="EMBL" id="LWDX02042792">
    <property type="protein sequence ID" value="OEL23355.1"/>
    <property type="molecule type" value="Genomic_DNA"/>
</dbReference>
<dbReference type="InterPro" id="IPR036388">
    <property type="entry name" value="WH-like_DNA-bd_sf"/>
</dbReference>
<dbReference type="OrthoDB" id="771937at2759"/>
<organism evidence="2 3">
    <name type="scientific">Dichanthelium oligosanthes</name>
    <dbReference type="NCBI Taxonomy" id="888268"/>
    <lineage>
        <taxon>Eukaryota</taxon>
        <taxon>Viridiplantae</taxon>
        <taxon>Streptophyta</taxon>
        <taxon>Embryophyta</taxon>
        <taxon>Tracheophyta</taxon>
        <taxon>Spermatophyta</taxon>
        <taxon>Magnoliopsida</taxon>
        <taxon>Liliopsida</taxon>
        <taxon>Poales</taxon>
        <taxon>Poaceae</taxon>
        <taxon>PACMAD clade</taxon>
        <taxon>Panicoideae</taxon>
        <taxon>Panicodae</taxon>
        <taxon>Paniceae</taxon>
        <taxon>Dichantheliinae</taxon>
        <taxon>Dichanthelium</taxon>
    </lineage>
</organism>
<keyword evidence="3" id="KW-1185">Reference proteome</keyword>
<dbReference type="STRING" id="888268.A0A1E5VE79"/>
<dbReference type="GO" id="GO:0098542">
    <property type="term" value="P:defense response to other organism"/>
    <property type="evidence" value="ECO:0007669"/>
    <property type="project" value="TreeGrafter"/>
</dbReference>
<dbReference type="PANTHER" id="PTHR23155:SF1237">
    <property type="entry name" value="OS09G0365000 PROTEIN"/>
    <property type="match status" value="1"/>
</dbReference>